<dbReference type="PANTHER" id="PTHR43092:SF6">
    <property type="entry name" value="BLR1280 PROTEIN"/>
    <property type="match status" value="1"/>
</dbReference>
<name>A0A271J5X3_9BACT</name>
<dbReference type="InterPro" id="IPR015421">
    <property type="entry name" value="PyrdxlP-dep_Trfase_major"/>
</dbReference>
<dbReference type="Pfam" id="PF00266">
    <property type="entry name" value="Aminotran_5"/>
    <property type="match status" value="1"/>
</dbReference>
<dbReference type="AlphaFoldDB" id="A0A271J5X3"/>
<evidence type="ECO:0000313" key="4">
    <source>
        <dbReference type="Proteomes" id="UP000216339"/>
    </source>
</evidence>
<feature type="domain" description="Aminotransferase class V" evidence="2">
    <location>
        <begin position="66"/>
        <end position="378"/>
    </location>
</feature>
<organism evidence="3 4">
    <name type="scientific">Rubrivirga marina</name>
    <dbReference type="NCBI Taxonomy" id="1196024"/>
    <lineage>
        <taxon>Bacteria</taxon>
        <taxon>Pseudomonadati</taxon>
        <taxon>Rhodothermota</taxon>
        <taxon>Rhodothermia</taxon>
        <taxon>Rhodothermales</taxon>
        <taxon>Rubricoccaceae</taxon>
        <taxon>Rubrivirga</taxon>
    </lineage>
</organism>
<accession>A0A271J5X3</accession>
<comment type="caution">
    <text evidence="3">The sequence shown here is derived from an EMBL/GenBank/DDBJ whole genome shotgun (WGS) entry which is preliminary data.</text>
</comment>
<dbReference type="Gene3D" id="3.90.1150.10">
    <property type="entry name" value="Aspartate Aminotransferase, domain 1"/>
    <property type="match status" value="1"/>
</dbReference>
<reference evidence="3 4" key="1">
    <citation type="submission" date="2016-11" db="EMBL/GenBank/DDBJ databases">
        <title>Study of marine rhodopsin-containing bacteria.</title>
        <authorList>
            <person name="Yoshizawa S."/>
            <person name="Kumagai Y."/>
            <person name="Kogure K."/>
        </authorList>
    </citation>
    <scope>NUCLEOTIDE SEQUENCE [LARGE SCALE GENOMIC DNA]</scope>
    <source>
        <strain evidence="3 4">SAORIC-28</strain>
    </source>
</reference>
<proteinExistence type="predicted"/>
<dbReference type="Gene3D" id="3.40.640.10">
    <property type="entry name" value="Type I PLP-dependent aspartate aminotransferase-like (Major domain)"/>
    <property type="match status" value="1"/>
</dbReference>
<dbReference type="InterPro" id="IPR015422">
    <property type="entry name" value="PyrdxlP-dep_Trfase_small"/>
</dbReference>
<dbReference type="SUPFAM" id="SSF53383">
    <property type="entry name" value="PLP-dependent transferases"/>
    <property type="match status" value="1"/>
</dbReference>
<keyword evidence="4" id="KW-1185">Reference proteome</keyword>
<dbReference type="PANTHER" id="PTHR43092">
    <property type="entry name" value="L-CYSTEINE DESULFHYDRASE"/>
    <property type="match status" value="1"/>
</dbReference>
<evidence type="ECO:0000313" key="3">
    <source>
        <dbReference type="EMBL" id="PAP78647.1"/>
    </source>
</evidence>
<protein>
    <recommendedName>
        <fullName evidence="2">Aminotransferase class V domain-containing protein</fullName>
    </recommendedName>
</protein>
<sequence>MADDEAFWAEVREAFDLDATLINLDHGWSNPAPRSAVNDLVSGARSLEALPSEVLETLWPTVTDTAVRAALAEAMGVPGDQLALVRNATEALDTVLLGVPLAPGDEVVCSSHDYYAMLDALEQRQRRDGVVLRWVDLPVPAPSLDALAEAYEAALTPRTKLVLLTHPSNLTGQLLPVRRIAEAAHAVGAGVVVDGAQSLGLIPESPADLGADYYGASLHKWFGAPVGMGVLWMRPEHVETVWPLVPSPPWVDGMGRFEWIGTSPEYVGPAVLPALALHATLGPERKAARLRYLTGYWRERAAAALPTARFYSRPDEEMSLGLCTIELPGLDAEAVKERLQQEHGLVVQPMGGLGRTPHIRGVRVSPNVYTTPAELDRLVAALVAVAAS</sequence>
<gene>
    <name evidence="3" type="ORF">BSZ37_03720</name>
</gene>
<dbReference type="InterPro" id="IPR015424">
    <property type="entry name" value="PyrdxlP-dep_Trfase"/>
</dbReference>
<evidence type="ECO:0000259" key="2">
    <source>
        <dbReference type="Pfam" id="PF00266"/>
    </source>
</evidence>
<dbReference type="Proteomes" id="UP000216339">
    <property type="component" value="Unassembled WGS sequence"/>
</dbReference>
<dbReference type="EMBL" id="MQWD01000001">
    <property type="protein sequence ID" value="PAP78647.1"/>
    <property type="molecule type" value="Genomic_DNA"/>
</dbReference>
<keyword evidence="1" id="KW-0663">Pyridoxal phosphate</keyword>
<evidence type="ECO:0000256" key="1">
    <source>
        <dbReference type="ARBA" id="ARBA00022898"/>
    </source>
</evidence>
<dbReference type="InterPro" id="IPR000192">
    <property type="entry name" value="Aminotrans_V_dom"/>
</dbReference>